<feature type="chain" id="PRO_5004767428" description="Periplasmic protein" evidence="2">
    <location>
        <begin position="33"/>
        <end position="135"/>
    </location>
</feature>
<evidence type="ECO:0000313" key="4">
    <source>
        <dbReference type="Proteomes" id="UP000018731"/>
    </source>
</evidence>
<dbReference type="Proteomes" id="UP000018731">
    <property type="component" value="Unassembled WGS sequence"/>
</dbReference>
<accession>V8CBQ7</accession>
<protein>
    <recommendedName>
        <fullName evidence="5">Periplasmic protein</fullName>
    </recommendedName>
</protein>
<proteinExistence type="predicted"/>
<evidence type="ECO:0000313" key="3">
    <source>
        <dbReference type="EMBL" id="ETD24166.1"/>
    </source>
</evidence>
<feature type="signal peptide" evidence="2">
    <location>
        <begin position="1"/>
        <end position="32"/>
    </location>
</feature>
<dbReference type="AlphaFoldDB" id="V8CBQ7"/>
<organism evidence="3 4">
    <name type="scientific">Helicobacter macacae MIT 99-5501</name>
    <dbReference type="NCBI Taxonomy" id="1357400"/>
    <lineage>
        <taxon>Bacteria</taxon>
        <taxon>Pseudomonadati</taxon>
        <taxon>Campylobacterota</taxon>
        <taxon>Epsilonproteobacteria</taxon>
        <taxon>Campylobacterales</taxon>
        <taxon>Helicobacteraceae</taxon>
        <taxon>Helicobacter</taxon>
    </lineage>
</organism>
<dbReference type="HOGENOM" id="CLU_155795_0_0_7"/>
<keyword evidence="2" id="KW-0732">Signal</keyword>
<reference evidence="3 4" key="1">
    <citation type="journal article" date="2014" name="Genome Announc.">
        <title>Draft genome sequences of six enterohepatic helicobacter species isolated from humans and one from rhesus macaques.</title>
        <authorList>
            <person name="Shen Z."/>
            <person name="Sheh A."/>
            <person name="Young S.K."/>
            <person name="Abouelliel A."/>
            <person name="Ward D.V."/>
            <person name="Earl A.M."/>
            <person name="Fox J.G."/>
        </authorList>
    </citation>
    <scope>NUCLEOTIDE SEQUENCE [LARGE SCALE GENOMIC DNA]</scope>
    <source>
        <strain evidence="3 4">MIT 99-5501</strain>
    </source>
</reference>
<gene>
    <name evidence="3" type="ORF">HMPREF2086_00914</name>
</gene>
<dbReference type="RefSeq" id="WP_023927638.1">
    <property type="nucleotide sequence ID" value="NZ_KI669454.1"/>
</dbReference>
<dbReference type="OrthoDB" id="5324894at2"/>
<comment type="caution">
    <text evidence="3">The sequence shown here is derived from an EMBL/GenBank/DDBJ whole genome shotgun (WGS) entry which is preliminary data.</text>
</comment>
<keyword evidence="4" id="KW-1185">Reference proteome</keyword>
<dbReference type="EMBL" id="AZJI01000004">
    <property type="protein sequence ID" value="ETD24166.1"/>
    <property type="molecule type" value="Genomic_DNA"/>
</dbReference>
<feature type="compositionally biased region" description="Polar residues" evidence="1">
    <location>
        <begin position="97"/>
        <end position="109"/>
    </location>
</feature>
<dbReference type="PATRIC" id="fig|1357400.3.peg.1261"/>
<name>V8CBQ7_9HELI</name>
<evidence type="ECO:0000256" key="2">
    <source>
        <dbReference type="SAM" id="SignalP"/>
    </source>
</evidence>
<evidence type="ECO:0000256" key="1">
    <source>
        <dbReference type="SAM" id="MobiDB-lite"/>
    </source>
</evidence>
<evidence type="ECO:0008006" key="5">
    <source>
        <dbReference type="Google" id="ProtNLM"/>
    </source>
</evidence>
<feature type="region of interest" description="Disordered" evidence="1">
    <location>
        <begin position="72"/>
        <end position="109"/>
    </location>
</feature>
<sequence>MKHFYRFYHKFFCKIFCGVFAVVLLGISPALADWQMFSDGVDTYLFNTQNGDVYVRFRKGGKNYEDVFVKMPAGVRPQSKSTKQPSPQPKPTITPPNQAQNQNNEITQAQRLEAIKKSQEIMSKSLDSSGIDTGF</sequence>